<dbReference type="InterPro" id="IPR027417">
    <property type="entry name" value="P-loop_NTPase"/>
</dbReference>
<proteinExistence type="predicted"/>
<dbReference type="Proteomes" id="UP000240493">
    <property type="component" value="Unassembled WGS sequence"/>
</dbReference>
<dbReference type="EMBL" id="KZ679265">
    <property type="protein sequence ID" value="PTB38570.1"/>
    <property type="molecule type" value="Genomic_DNA"/>
</dbReference>
<dbReference type="SUPFAM" id="SSF52540">
    <property type="entry name" value="P-loop containing nucleoside triphosphate hydrolases"/>
    <property type="match status" value="1"/>
</dbReference>
<protein>
    <recommendedName>
        <fullName evidence="3">DNA2/NAM7 helicase helicase domain-containing protein</fullName>
    </recommendedName>
</protein>
<dbReference type="OrthoDB" id="4900277at2759"/>
<gene>
    <name evidence="1" type="ORF">M441DRAFT_48971</name>
</gene>
<evidence type="ECO:0008006" key="3">
    <source>
        <dbReference type="Google" id="ProtNLM"/>
    </source>
</evidence>
<name>A0A2T3Z1E4_TRIA4</name>
<organism evidence="1 2">
    <name type="scientific">Trichoderma asperellum (strain ATCC 204424 / CBS 433.97 / NBRC 101777)</name>
    <dbReference type="NCBI Taxonomy" id="1042311"/>
    <lineage>
        <taxon>Eukaryota</taxon>
        <taxon>Fungi</taxon>
        <taxon>Dikarya</taxon>
        <taxon>Ascomycota</taxon>
        <taxon>Pezizomycotina</taxon>
        <taxon>Sordariomycetes</taxon>
        <taxon>Hypocreomycetidae</taxon>
        <taxon>Hypocreales</taxon>
        <taxon>Hypocreaceae</taxon>
        <taxon>Trichoderma</taxon>
    </lineage>
</organism>
<sequence length="186" mass="21575">MVAPHSPPELLSLDDCYSERNPALDEYSLSEQTQKIVRENPDEFSVMIRYWNQHVTDPAAYQLNLKEIRAEGRRLLSLFLERTQIVAGTPVSLEMMYNHEDWAPTFIVVDEAGRLTEAMTTLTFSHFPQTPTIFIGDTKQFGPMAIAEEDREYRVLFPKQRKRSLLQRIEAAGQIDFVLRVNYRAH</sequence>
<keyword evidence="2" id="KW-1185">Reference proteome</keyword>
<evidence type="ECO:0000313" key="1">
    <source>
        <dbReference type="EMBL" id="PTB38570.1"/>
    </source>
</evidence>
<dbReference type="STRING" id="1042311.A0A2T3Z1E4"/>
<evidence type="ECO:0000313" key="2">
    <source>
        <dbReference type="Proteomes" id="UP000240493"/>
    </source>
</evidence>
<dbReference type="Gene3D" id="3.40.50.300">
    <property type="entry name" value="P-loop containing nucleotide triphosphate hydrolases"/>
    <property type="match status" value="1"/>
</dbReference>
<reference evidence="1 2" key="1">
    <citation type="submission" date="2016-07" db="EMBL/GenBank/DDBJ databases">
        <title>Multiple horizontal gene transfer events from other fungi enriched the ability of initially mycotrophic Trichoderma (Ascomycota) to feed on dead plant biomass.</title>
        <authorList>
            <consortium name="DOE Joint Genome Institute"/>
            <person name="Aerts A."/>
            <person name="Atanasova L."/>
            <person name="Chenthamara K."/>
            <person name="Zhang J."/>
            <person name="Grujic M."/>
            <person name="Henrissat B."/>
            <person name="Kuo A."/>
            <person name="Salamov A."/>
            <person name="Lipzen A."/>
            <person name="Labutti K."/>
            <person name="Barry K."/>
            <person name="Miao Y."/>
            <person name="Rahimi M.J."/>
            <person name="Shen Q."/>
            <person name="Grigoriev I.V."/>
            <person name="Kubicek C.P."/>
            <person name="Druzhinina I.S."/>
        </authorList>
    </citation>
    <scope>NUCLEOTIDE SEQUENCE [LARGE SCALE GENOMIC DNA]</scope>
    <source>
        <strain evidence="1 2">CBS 433.97</strain>
    </source>
</reference>
<accession>A0A2T3Z1E4</accession>
<dbReference type="AlphaFoldDB" id="A0A2T3Z1E4"/>